<feature type="compositionally biased region" description="Basic and acidic residues" evidence="10">
    <location>
        <begin position="1217"/>
        <end position="1232"/>
    </location>
</feature>
<dbReference type="GO" id="GO:0008017">
    <property type="term" value="F:microtubule binding"/>
    <property type="evidence" value="ECO:0007669"/>
    <property type="project" value="InterPro"/>
</dbReference>
<keyword evidence="6 8" id="KW-0505">Motor protein</keyword>
<dbReference type="InterPro" id="IPR027417">
    <property type="entry name" value="P-loop_NTPase"/>
</dbReference>
<evidence type="ECO:0000313" key="12">
    <source>
        <dbReference type="EMBL" id="CEQ41661.1"/>
    </source>
</evidence>
<feature type="compositionally biased region" description="Low complexity" evidence="10">
    <location>
        <begin position="303"/>
        <end position="315"/>
    </location>
</feature>
<evidence type="ECO:0000256" key="1">
    <source>
        <dbReference type="ARBA" id="ARBA00004245"/>
    </source>
</evidence>
<name>A0A0D6EP65_SPOSA</name>
<keyword evidence="3" id="KW-0493">Microtubule</keyword>
<dbReference type="InterPro" id="IPR047149">
    <property type="entry name" value="KIF11-like"/>
</dbReference>
<feature type="compositionally biased region" description="Basic and acidic residues" evidence="10">
    <location>
        <begin position="157"/>
        <end position="170"/>
    </location>
</feature>
<keyword evidence="4 8" id="KW-0547">Nucleotide-binding</keyword>
<dbReference type="SMART" id="SM00129">
    <property type="entry name" value="KISc"/>
    <property type="match status" value="1"/>
</dbReference>
<feature type="compositionally biased region" description="Basic and acidic residues" evidence="10">
    <location>
        <begin position="52"/>
        <end position="61"/>
    </location>
</feature>
<dbReference type="GO" id="GO:0005524">
    <property type="term" value="F:ATP binding"/>
    <property type="evidence" value="ECO:0007669"/>
    <property type="project" value="UniProtKB-UniRule"/>
</dbReference>
<dbReference type="InterPro" id="IPR001752">
    <property type="entry name" value="Kinesin_motor_dom"/>
</dbReference>
<dbReference type="PANTHER" id="PTHR47970">
    <property type="entry name" value="KINESIN-LIKE PROTEIN KIF11"/>
    <property type="match status" value="1"/>
</dbReference>
<feature type="compositionally biased region" description="Low complexity" evidence="10">
    <location>
        <begin position="134"/>
        <end position="147"/>
    </location>
</feature>
<accession>A0A0D6EP65</accession>
<dbReference type="GO" id="GO:0005876">
    <property type="term" value="C:spindle microtubule"/>
    <property type="evidence" value="ECO:0007669"/>
    <property type="project" value="TreeGrafter"/>
</dbReference>
<dbReference type="GO" id="GO:0005634">
    <property type="term" value="C:nucleus"/>
    <property type="evidence" value="ECO:0007669"/>
    <property type="project" value="TreeGrafter"/>
</dbReference>
<dbReference type="EMBL" id="CENE01000016">
    <property type="protein sequence ID" value="CEQ41661.1"/>
    <property type="molecule type" value="Genomic_DNA"/>
</dbReference>
<feature type="binding site" evidence="8">
    <location>
        <begin position="207"/>
        <end position="214"/>
    </location>
    <ligand>
        <name>ATP</name>
        <dbReference type="ChEBI" id="CHEBI:30616"/>
    </ligand>
</feature>
<feature type="non-terminal residue" evidence="12">
    <location>
        <position position="1"/>
    </location>
</feature>
<dbReference type="Gene3D" id="3.40.850.10">
    <property type="entry name" value="Kinesin motor domain"/>
    <property type="match status" value="1"/>
</dbReference>
<evidence type="ECO:0000256" key="2">
    <source>
        <dbReference type="ARBA" id="ARBA00022490"/>
    </source>
</evidence>
<feature type="domain" description="Kinesin motor" evidence="11">
    <location>
        <begin position="65"/>
        <end position="524"/>
    </location>
</feature>
<comment type="similarity">
    <text evidence="8">Belongs to the TRAFAC class myosin-kinesin ATPase superfamily. Kinesin family.</text>
</comment>
<dbReference type="GO" id="GO:0072686">
    <property type="term" value="C:mitotic spindle"/>
    <property type="evidence" value="ECO:0007669"/>
    <property type="project" value="TreeGrafter"/>
</dbReference>
<evidence type="ECO:0000256" key="10">
    <source>
        <dbReference type="SAM" id="MobiDB-lite"/>
    </source>
</evidence>
<dbReference type="PRINTS" id="PR00380">
    <property type="entry name" value="KINESINHEAVY"/>
</dbReference>
<dbReference type="Proteomes" id="UP000243876">
    <property type="component" value="Unassembled WGS sequence"/>
</dbReference>
<feature type="coiled-coil region" evidence="9">
    <location>
        <begin position="540"/>
        <end position="649"/>
    </location>
</feature>
<feature type="compositionally biased region" description="Low complexity" evidence="10">
    <location>
        <begin position="21"/>
        <end position="42"/>
    </location>
</feature>
<reference evidence="13" key="1">
    <citation type="submission" date="2015-02" db="EMBL/GenBank/DDBJ databases">
        <authorList>
            <person name="Gon?alves P."/>
        </authorList>
    </citation>
    <scope>NUCLEOTIDE SEQUENCE [LARGE SCALE GENOMIC DNA]</scope>
</reference>
<feature type="region of interest" description="Disordered" evidence="10">
    <location>
        <begin position="298"/>
        <end position="329"/>
    </location>
</feature>
<sequence>MSTFKRPASSQQRRPPPARQPAPLNTSAASSSTASASSQGSAPLSASNRSDLQQRTRKDAGGDGNIQVVVRCRFVDPLSSCLPQLRELTLSPRSTVDSGLSPSELNRGVTRVADVKPTRGTKVTLTDPAPALPSSSSSFNVGPSSTSLPAPSTRSWDFGDRLQEGSKEPRGNVYGPDADQGMLYHDVAKPILQQVLQGYNCTIFAYGQTGTGKTCVPPCPSPPPRRDDLAHAPSGPTRRYTMEGDLSPYHGTFHPDAGIIPRTLHSLFDRLAESKSEFSVRCSFIELYNEELRDLNARDEGDSAPSSASASGTTSPDPPVGGAPPRGGLRIYDETKNGATGVTIQGLEETFIQNAEEGLRVLRRGSERRQIAATNCNERSSAEMPTGFMRCESSRSHSIFTITVHLRDATSSASSEVLKVGKLNLVDLAGSENVGRSGAVHGRAREAGMINASLLALGRVITTLCENNGAGRKGHISYRESKLTRLLQDSLGGRTKTTIIATISPVSYEETASTLTYALQAKSIQNRPEVNQRVSRNVLLNQFATEIERLKADLNAAREQSGIYVSQETWDELEAGRLSFDETQRKLEISESQLQTTRDQFEQNFRLLSTREEQLRRASDELAVTKNELAATRAELEEVSLRAREQEALRDAFESSREGWKDEAGRALDDVDGLRAKLARKTEVERANLAMLSDAATSVAARTSSITLSTSQLQTAQSSFLASLSSQLDAFSSRQRQHLDETSAVIEEHLGAFAGKIAELARATKGQGNGAEGYRELVERTCEGMWRKIERRAGDVEREQRALGKELKMQLRRHLDEATALLERLVAPVQKLHAECGPRLEHDQRLLTTAAARDFAALQNENAHLKRILHTLESSFASEQSRLAAEESAILARVQAELAAASARRIESLGATCERVRSEVGGLGRSLEDAAGRRREAWDGLEQGNTAVRDGLDRVLERCEAAKSEGEQARSILVSSVEAIRQTNEQQSASAATAREEQLAGLRGAASFVHEASSSFHFDNAVSHRQIRRSLFALVRHVGDSAATWQYSSEGAHQDIEATASMALDAIDNYAGVSTRCVSAIDEHTSSLSSSLEQDLNRRVRHDLSTGSTPKPRARPHDRLFPTIDLDAPDRPAVLEALLRLRSADLAAAAAADELRQVELIADHPSRGRSSASSMARSPSLESVVPATQQPTVVSAVPPLATSVAPPPLPVVPAGKSELRKSKAHVLGERDPNVVASQRRALVGKRLNKMGAK</sequence>
<feature type="compositionally biased region" description="Polar residues" evidence="10">
    <location>
        <begin position="93"/>
        <end position="104"/>
    </location>
</feature>
<dbReference type="PROSITE" id="PS00411">
    <property type="entry name" value="KINESIN_MOTOR_1"/>
    <property type="match status" value="1"/>
</dbReference>
<evidence type="ECO:0000256" key="9">
    <source>
        <dbReference type="SAM" id="Coils"/>
    </source>
</evidence>
<dbReference type="OrthoDB" id="3176171at2759"/>
<dbReference type="InterPro" id="IPR019821">
    <property type="entry name" value="Kinesin_motor_CS"/>
</dbReference>
<dbReference type="PANTHER" id="PTHR47970:SF12">
    <property type="entry name" value="KINESIN FAMILY MEMBER 11"/>
    <property type="match status" value="1"/>
</dbReference>
<evidence type="ECO:0000259" key="11">
    <source>
        <dbReference type="PROSITE" id="PS50067"/>
    </source>
</evidence>
<keyword evidence="9" id="KW-0175">Coiled coil</keyword>
<feature type="region of interest" description="Disordered" evidence="10">
    <location>
        <begin position="93"/>
        <end position="173"/>
    </location>
</feature>
<dbReference type="GO" id="GO:0000073">
    <property type="term" value="P:initial mitotic spindle pole body separation"/>
    <property type="evidence" value="ECO:0007669"/>
    <property type="project" value="TreeGrafter"/>
</dbReference>
<feature type="compositionally biased region" description="Low complexity" evidence="10">
    <location>
        <begin position="1168"/>
        <end position="1180"/>
    </location>
</feature>
<evidence type="ECO:0000256" key="6">
    <source>
        <dbReference type="ARBA" id="ARBA00023175"/>
    </source>
</evidence>
<feature type="region of interest" description="Disordered" evidence="10">
    <location>
        <begin position="1"/>
        <end position="61"/>
    </location>
</feature>
<feature type="region of interest" description="Disordered" evidence="10">
    <location>
        <begin position="218"/>
        <end position="248"/>
    </location>
</feature>
<feature type="compositionally biased region" description="Basic residues" evidence="10">
    <location>
        <begin position="1242"/>
        <end position="1253"/>
    </location>
</feature>
<keyword evidence="2" id="KW-0963">Cytoplasm</keyword>
<dbReference type="AlphaFoldDB" id="A0A0D6EP65"/>
<keyword evidence="7" id="KW-0206">Cytoskeleton</keyword>
<feature type="region of interest" description="Disordered" evidence="10">
    <location>
        <begin position="1199"/>
        <end position="1253"/>
    </location>
</feature>
<comment type="subcellular location">
    <subcellularLocation>
        <location evidence="1">Cytoplasm</location>
        <location evidence="1">Cytoskeleton</location>
    </subcellularLocation>
</comment>
<evidence type="ECO:0000256" key="4">
    <source>
        <dbReference type="ARBA" id="ARBA00022741"/>
    </source>
</evidence>
<keyword evidence="5 8" id="KW-0067">ATP-binding</keyword>
<gene>
    <name evidence="12" type="primary">SPOSA6832_03400</name>
</gene>
<keyword evidence="13" id="KW-1185">Reference proteome</keyword>
<feature type="compositionally biased region" description="Low complexity" evidence="10">
    <location>
        <begin position="1"/>
        <end position="13"/>
    </location>
</feature>
<protein>
    <submittedName>
        <fullName evidence="12">SPOSA6832_03400-mRNA-1:cds</fullName>
    </submittedName>
</protein>
<dbReference type="InterPro" id="IPR036961">
    <property type="entry name" value="Kinesin_motor_dom_sf"/>
</dbReference>
<evidence type="ECO:0000256" key="5">
    <source>
        <dbReference type="ARBA" id="ARBA00022840"/>
    </source>
</evidence>
<evidence type="ECO:0000256" key="7">
    <source>
        <dbReference type="ARBA" id="ARBA00023212"/>
    </source>
</evidence>
<evidence type="ECO:0000313" key="13">
    <source>
        <dbReference type="Proteomes" id="UP000243876"/>
    </source>
</evidence>
<organism evidence="12 13">
    <name type="scientific">Sporidiobolus salmonicolor</name>
    <name type="common">Yeast-like fungus</name>
    <name type="synonym">Sporobolomyces salmonicolor</name>
    <dbReference type="NCBI Taxonomy" id="5005"/>
    <lineage>
        <taxon>Eukaryota</taxon>
        <taxon>Fungi</taxon>
        <taxon>Dikarya</taxon>
        <taxon>Basidiomycota</taxon>
        <taxon>Pucciniomycotina</taxon>
        <taxon>Microbotryomycetes</taxon>
        <taxon>Sporidiobolales</taxon>
        <taxon>Sporidiobolaceae</taxon>
        <taxon>Sporobolomyces</taxon>
    </lineage>
</organism>
<dbReference type="Pfam" id="PF00225">
    <property type="entry name" value="Kinesin"/>
    <property type="match status" value="2"/>
</dbReference>
<dbReference type="GO" id="GO:0008574">
    <property type="term" value="F:plus-end-directed microtubule motor activity"/>
    <property type="evidence" value="ECO:0007669"/>
    <property type="project" value="TreeGrafter"/>
</dbReference>
<feature type="region of interest" description="Disordered" evidence="10">
    <location>
        <begin position="1166"/>
        <end position="1186"/>
    </location>
</feature>
<evidence type="ECO:0000256" key="3">
    <source>
        <dbReference type="ARBA" id="ARBA00022701"/>
    </source>
</evidence>
<dbReference type="GO" id="GO:0007018">
    <property type="term" value="P:microtubule-based movement"/>
    <property type="evidence" value="ECO:0007669"/>
    <property type="project" value="InterPro"/>
</dbReference>
<feature type="region of interest" description="Disordered" evidence="10">
    <location>
        <begin position="1102"/>
        <end position="1124"/>
    </location>
</feature>
<proteinExistence type="inferred from homology"/>
<dbReference type="PROSITE" id="PS50067">
    <property type="entry name" value="KINESIN_MOTOR_2"/>
    <property type="match status" value="1"/>
</dbReference>
<dbReference type="SUPFAM" id="SSF52540">
    <property type="entry name" value="P-loop containing nucleoside triphosphate hydrolases"/>
    <property type="match status" value="1"/>
</dbReference>
<evidence type="ECO:0000256" key="8">
    <source>
        <dbReference type="PROSITE-ProRule" id="PRU00283"/>
    </source>
</evidence>